<dbReference type="OrthoDB" id="516817at2"/>
<keyword evidence="3" id="KW-1185">Reference proteome</keyword>
<dbReference type="InterPro" id="IPR050682">
    <property type="entry name" value="ModA/WtpA"/>
</dbReference>
<protein>
    <submittedName>
        <fullName evidence="2">Molybdenum ABC transporter, periplasmic binding protein</fullName>
    </submittedName>
</protein>
<dbReference type="KEGG" id="nwi:Nwi_0880"/>
<keyword evidence="1" id="KW-0732">Signal</keyword>
<dbReference type="AlphaFoldDB" id="Q3SU97"/>
<dbReference type="GO" id="GO:0015689">
    <property type="term" value="P:molybdate ion transport"/>
    <property type="evidence" value="ECO:0007669"/>
    <property type="project" value="TreeGrafter"/>
</dbReference>
<dbReference type="GO" id="GO:0030973">
    <property type="term" value="F:molybdate ion binding"/>
    <property type="evidence" value="ECO:0007669"/>
    <property type="project" value="TreeGrafter"/>
</dbReference>
<dbReference type="RefSeq" id="WP_011314185.1">
    <property type="nucleotide sequence ID" value="NC_007406.1"/>
</dbReference>
<proteinExistence type="predicted"/>
<dbReference type="HOGENOM" id="CLU_083611_0_0_5"/>
<name>Q3SU97_NITWN</name>
<accession>Q3SU97</accession>
<dbReference type="EMBL" id="CP000115">
    <property type="protein sequence ID" value="ABA04144.1"/>
    <property type="molecule type" value="Genomic_DNA"/>
</dbReference>
<organism evidence="2 3">
    <name type="scientific">Nitrobacter winogradskyi (strain ATCC 25391 / DSM 10237 / CIP 104748 / NCIMB 11846 / Nb-255)</name>
    <dbReference type="NCBI Taxonomy" id="323098"/>
    <lineage>
        <taxon>Bacteria</taxon>
        <taxon>Pseudomonadati</taxon>
        <taxon>Pseudomonadota</taxon>
        <taxon>Alphaproteobacteria</taxon>
        <taxon>Hyphomicrobiales</taxon>
        <taxon>Nitrobacteraceae</taxon>
        <taxon>Nitrobacter</taxon>
    </lineage>
</organism>
<evidence type="ECO:0000313" key="2">
    <source>
        <dbReference type="EMBL" id="ABA04144.1"/>
    </source>
</evidence>
<evidence type="ECO:0000313" key="3">
    <source>
        <dbReference type="Proteomes" id="UP000002531"/>
    </source>
</evidence>
<reference evidence="2 3" key="1">
    <citation type="journal article" date="2006" name="Appl. Environ. Microbiol.">
        <title>Genome sequence of the chemolithoautotrophic nitrite-oxidizing bacterium Nitrobacter winogradskyi Nb-255.</title>
        <authorList>
            <person name="Starkenburg S.R."/>
            <person name="Chain P.S."/>
            <person name="Sayavedra-Soto L.A."/>
            <person name="Hauser L."/>
            <person name="Land M.L."/>
            <person name="Larimer F.W."/>
            <person name="Malfatti S.A."/>
            <person name="Klotz M.G."/>
            <person name="Bottomley P.J."/>
            <person name="Arp D.J."/>
            <person name="Hickey W.J."/>
        </authorList>
    </citation>
    <scope>NUCLEOTIDE SEQUENCE [LARGE SCALE GENOMIC DNA]</scope>
    <source>
        <strain evidence="3">ATCC 25391 / DSM 10237 / CIP 104748 / NCIMB 11846 / Nb-255</strain>
    </source>
</reference>
<dbReference type="SUPFAM" id="SSF53850">
    <property type="entry name" value="Periplasmic binding protein-like II"/>
    <property type="match status" value="1"/>
</dbReference>
<gene>
    <name evidence="2" type="ordered locus">Nwi_0880</name>
</gene>
<dbReference type="eggNOG" id="COG0725">
    <property type="taxonomic scope" value="Bacteria"/>
</dbReference>
<dbReference type="PANTHER" id="PTHR30632:SF0">
    <property type="entry name" value="SULFATE-BINDING PROTEIN"/>
    <property type="match status" value="1"/>
</dbReference>
<dbReference type="CDD" id="cd13541">
    <property type="entry name" value="PBP2_ModA_like_2"/>
    <property type="match status" value="1"/>
</dbReference>
<dbReference type="PANTHER" id="PTHR30632">
    <property type="entry name" value="MOLYBDATE-BINDING PERIPLASMIC PROTEIN"/>
    <property type="match status" value="1"/>
</dbReference>
<dbReference type="Gene3D" id="3.40.190.10">
    <property type="entry name" value="Periplasmic binding protein-like II"/>
    <property type="match status" value="2"/>
</dbReference>
<dbReference type="Pfam" id="PF13531">
    <property type="entry name" value="SBP_bac_11"/>
    <property type="match status" value="1"/>
</dbReference>
<dbReference type="Proteomes" id="UP000002531">
    <property type="component" value="Chromosome"/>
</dbReference>
<dbReference type="STRING" id="323098.Nwi_0880"/>
<evidence type="ECO:0000256" key="1">
    <source>
        <dbReference type="SAM" id="SignalP"/>
    </source>
</evidence>
<feature type="chain" id="PRO_5004229131" evidence="1">
    <location>
        <begin position="24"/>
        <end position="285"/>
    </location>
</feature>
<feature type="signal peptide" evidence="1">
    <location>
        <begin position="1"/>
        <end position="23"/>
    </location>
</feature>
<sequence length="285" mass="30422">MRIRAVSAACAGILILTSVEAYCADAQEQAATLRVFAAGSTRGVLAAIADDYTKATGQRFELTFGPAGLLLNRIQKEGGADVYVSANMEHPQRLYEKGAGTPPVIFARNRLCVTGRAELGLTQDTVLDKLLDPSIKIGTSTPGADPGGDYALQFFDRAETVRAGAKEALIKNARQLVGGPTSPKVPAGETAIHYFFSRHEADVFIGYCSSHTNIGAGTKKPSDVPITRVEVPQPLAIPINYGLTIPATSENEDRMESAYRFALYLMSPDAQRRLPEYGFLAGGGP</sequence>